<evidence type="ECO:0000259" key="8">
    <source>
        <dbReference type="PROSITE" id="PS51405"/>
    </source>
</evidence>
<dbReference type="PROSITE" id="PS51405">
    <property type="entry name" value="HEME_HALOPEROXIDASE"/>
    <property type="match status" value="1"/>
</dbReference>
<reference evidence="9" key="1">
    <citation type="submission" date="2017-03" db="EMBL/GenBank/DDBJ databases">
        <title>Draft genome of the wood-degrading ascomycete Kretzschmaria deusta DSM104547.</title>
        <authorList>
            <person name="Buettner E."/>
            <person name="Fracz A.M."/>
            <person name="Liers C."/>
            <person name="Hofrichter M."/>
            <person name="Kellner H."/>
        </authorList>
    </citation>
    <scope>NUCLEOTIDE SEQUENCE</scope>
    <source>
        <strain evidence="9">DSM 104547</strain>
    </source>
</reference>
<comment type="similarity">
    <text evidence="7">Belongs to the chloroperoxidase family.</text>
</comment>
<evidence type="ECO:0000256" key="2">
    <source>
        <dbReference type="ARBA" id="ARBA00022559"/>
    </source>
</evidence>
<dbReference type="PANTHER" id="PTHR33577:SF16">
    <property type="entry name" value="HEME HALOPEROXIDASE FAMILY PROFILE DOMAIN-CONTAINING PROTEIN"/>
    <property type="match status" value="1"/>
</dbReference>
<dbReference type="SUPFAM" id="SSF47571">
    <property type="entry name" value="Cloroperoxidase"/>
    <property type="match status" value="1"/>
</dbReference>
<organism evidence="9">
    <name type="scientific">Ustulina deusta</name>
    <dbReference type="NCBI Taxonomy" id="110526"/>
    <lineage>
        <taxon>Eukaryota</taxon>
        <taxon>Fungi</taxon>
        <taxon>Dikarya</taxon>
        <taxon>Ascomycota</taxon>
        <taxon>Pezizomycotina</taxon>
        <taxon>Sordariomycetes</taxon>
        <taxon>Xylariomycetidae</taxon>
        <taxon>Xylariales</taxon>
        <taxon>Xylariaceae</taxon>
        <taxon>Ustulina</taxon>
    </lineage>
</organism>
<proteinExistence type="inferred from homology"/>
<protein>
    <submittedName>
        <fullName evidence="9">Heme-thiolate peroxidase</fullName>
    </submittedName>
</protein>
<evidence type="ECO:0000256" key="6">
    <source>
        <dbReference type="ARBA" id="ARBA00023004"/>
    </source>
</evidence>
<name>A0A1W5X9Y3_9PEZI</name>
<feature type="domain" description="Heme haloperoxidase family profile" evidence="8">
    <location>
        <begin position="71"/>
        <end position="326"/>
    </location>
</feature>
<evidence type="ECO:0000256" key="1">
    <source>
        <dbReference type="ARBA" id="ARBA00001970"/>
    </source>
</evidence>
<evidence type="ECO:0000313" key="9">
    <source>
        <dbReference type="EMBL" id="ARH52651.1"/>
    </source>
</evidence>
<dbReference type="EMBL" id="KY782140">
    <property type="protein sequence ID" value="ARH52651.1"/>
    <property type="molecule type" value="Genomic_DNA"/>
</dbReference>
<dbReference type="GO" id="GO:0046872">
    <property type="term" value="F:metal ion binding"/>
    <property type="evidence" value="ECO:0007669"/>
    <property type="project" value="UniProtKB-KW"/>
</dbReference>
<dbReference type="GO" id="GO:0004601">
    <property type="term" value="F:peroxidase activity"/>
    <property type="evidence" value="ECO:0007669"/>
    <property type="project" value="UniProtKB-KW"/>
</dbReference>
<dbReference type="Pfam" id="PF01328">
    <property type="entry name" value="Peroxidase_2"/>
    <property type="match status" value="1"/>
</dbReference>
<keyword evidence="5" id="KW-0560">Oxidoreductase</keyword>
<dbReference type="InterPro" id="IPR036851">
    <property type="entry name" value="Chloroperoxidase-like_sf"/>
</dbReference>
<sequence>MRYVTAVVGAVAAAAASAFPTVENWERLARRDGSPSLLTERSVEALSGQLARLKEKRLLFDPLTEPIDVSGEHAFKAPDFKNGDLRGPCPGLNALANHNYIPHNGVLTDVIEQANTAVFGMSIDLVGILAVVATVYVGTPLSSNPGFSIGGPPKSSPSGLLGNLLGLLGKPRGLDGTHNIIESDSSATRNDLYHTGNAHTMDMALFRKMLKLAGDDGFITMDDLGDRAVERFYESIATDPTFYYGPYTGTIARNAGYAFMGRFLSNHTKEYPLGGHLSKEVLSSFLGVHDENGTQVYREGHERIPANWYRLAVDYSLVDYNLDLVAWAIKHPVLLSIGGNLGKVNTFAGVDIANLTGGVLNAAALLQGNNLVCFALNVVKTLVPSSVTSSLLATLAPVLQLVDDVLLHPLLDLSCPAFADLTLGGEDLFSALLDRYPGAQQSGMAL</sequence>
<dbReference type="AlphaFoldDB" id="A0A1W5X9Y3"/>
<evidence type="ECO:0000256" key="5">
    <source>
        <dbReference type="ARBA" id="ARBA00023002"/>
    </source>
</evidence>
<keyword evidence="4" id="KW-0479">Metal-binding</keyword>
<keyword evidence="3" id="KW-0349">Heme</keyword>
<dbReference type="Gene3D" id="1.10.489.10">
    <property type="entry name" value="Chloroperoxidase-like"/>
    <property type="match status" value="1"/>
</dbReference>
<accession>A0A1W5X9Y3</accession>
<dbReference type="PANTHER" id="PTHR33577">
    <property type="entry name" value="STERIGMATOCYSTIN BIOSYNTHESIS PEROXIDASE STCC-RELATED"/>
    <property type="match status" value="1"/>
</dbReference>
<evidence type="ECO:0000256" key="3">
    <source>
        <dbReference type="ARBA" id="ARBA00022617"/>
    </source>
</evidence>
<keyword evidence="2 9" id="KW-0575">Peroxidase</keyword>
<dbReference type="InterPro" id="IPR000028">
    <property type="entry name" value="Chloroperoxidase"/>
</dbReference>
<evidence type="ECO:0000256" key="7">
    <source>
        <dbReference type="ARBA" id="ARBA00025795"/>
    </source>
</evidence>
<evidence type="ECO:0000256" key="4">
    <source>
        <dbReference type="ARBA" id="ARBA00022723"/>
    </source>
</evidence>
<comment type="cofactor">
    <cofactor evidence="1">
        <name>heme b</name>
        <dbReference type="ChEBI" id="CHEBI:60344"/>
    </cofactor>
</comment>
<keyword evidence="6" id="KW-0408">Iron</keyword>